<comment type="caution">
    <text evidence="2">The sequence shown here is derived from an EMBL/GenBank/DDBJ whole genome shotgun (WGS) entry which is preliminary data.</text>
</comment>
<dbReference type="HOGENOM" id="CLU_1853154_0_0_5"/>
<evidence type="ECO:0000313" key="3">
    <source>
        <dbReference type="Proteomes" id="UP000003635"/>
    </source>
</evidence>
<dbReference type="EMBL" id="AAOT01000004">
    <property type="protein sequence ID" value="EAR52446.1"/>
    <property type="molecule type" value="Genomic_DNA"/>
</dbReference>
<protein>
    <submittedName>
        <fullName evidence="2">Uncharacterized protein</fullName>
    </submittedName>
</protein>
<gene>
    <name evidence="2" type="ORF">OG2516_08212</name>
</gene>
<feature type="signal peptide" evidence="1">
    <location>
        <begin position="1"/>
        <end position="19"/>
    </location>
</feature>
<reference evidence="2 3" key="1">
    <citation type="journal article" date="2010" name="J. Bacteriol.">
        <title>Genome sequences of Oceanicola granulosus HTCC2516(T) and Oceanicola batsensis HTCC2597(TDelta).</title>
        <authorList>
            <person name="Thrash J.C."/>
            <person name="Cho J.C."/>
            <person name="Vergin K.L."/>
            <person name="Giovannoni S.J."/>
        </authorList>
    </citation>
    <scope>NUCLEOTIDE SEQUENCE [LARGE SCALE GENOMIC DNA]</scope>
    <source>
        <strain evidence="3">ATCC BAA-861 / DSM 15982 / KCTC 12143 / HTCC2516</strain>
    </source>
</reference>
<keyword evidence="3" id="KW-1185">Reference proteome</keyword>
<dbReference type="OrthoDB" id="9966066at2"/>
<keyword evidence="1" id="KW-0732">Signal</keyword>
<feature type="chain" id="PRO_5004207321" evidence="1">
    <location>
        <begin position="20"/>
        <end position="138"/>
    </location>
</feature>
<sequence length="138" mass="15385">MRIIISALLAGLVAGPVAADHLTQIAGQYLCKHAMDPLSGLADDKHYWEYQLTANADGTFGMQGYYFNFALGQIGIQGGGQYDLAPDIEPDAVRFRGQLTRANGMQEPYQMTVRRLDGRQMYVQVRTQTHMVNITCER</sequence>
<dbReference type="Proteomes" id="UP000003635">
    <property type="component" value="Unassembled WGS sequence"/>
</dbReference>
<evidence type="ECO:0000313" key="2">
    <source>
        <dbReference type="EMBL" id="EAR52446.1"/>
    </source>
</evidence>
<name>Q2CI12_OCEGH</name>
<evidence type="ECO:0000256" key="1">
    <source>
        <dbReference type="SAM" id="SignalP"/>
    </source>
</evidence>
<dbReference type="RefSeq" id="WP_007255167.1">
    <property type="nucleotide sequence ID" value="NZ_CH724107.1"/>
</dbReference>
<accession>Q2CI12</accession>
<organism evidence="2 3">
    <name type="scientific">Oceanicola granulosus (strain ATCC BAA-861 / DSM 15982 / KCTC 12143 / HTCC2516)</name>
    <dbReference type="NCBI Taxonomy" id="314256"/>
    <lineage>
        <taxon>Bacteria</taxon>
        <taxon>Pseudomonadati</taxon>
        <taxon>Pseudomonadota</taxon>
        <taxon>Alphaproteobacteria</taxon>
        <taxon>Rhodobacterales</taxon>
        <taxon>Roseobacteraceae</taxon>
        <taxon>Oceanicola</taxon>
    </lineage>
</organism>
<proteinExistence type="predicted"/>
<dbReference type="AlphaFoldDB" id="Q2CI12"/>